<name>A0A8D8GUJ8_CULPI</name>
<keyword evidence="1" id="KW-1133">Transmembrane helix</keyword>
<feature type="transmembrane region" description="Helical" evidence="1">
    <location>
        <begin position="74"/>
        <end position="97"/>
    </location>
</feature>
<sequence>MPSNRLHRVFLYSFAICLFVTFVTIAAKVFPIANLPTSTNVIIIGTCLANLISVGTLILGIILKRPDLVKAVKIFSWVQLGAIFVLISLALILLYVVKVDVQHFDEKVTQKPPVVVQEEPELDDEF</sequence>
<accession>A0A8D8GUJ8</accession>
<proteinExistence type="predicted"/>
<reference evidence="2" key="1">
    <citation type="submission" date="2021-05" db="EMBL/GenBank/DDBJ databases">
        <authorList>
            <person name="Alioto T."/>
            <person name="Alioto T."/>
            <person name="Gomez Garrido J."/>
        </authorList>
    </citation>
    <scope>NUCLEOTIDE SEQUENCE</scope>
</reference>
<evidence type="ECO:0000313" key="2">
    <source>
        <dbReference type="EMBL" id="CAG6519988.1"/>
    </source>
</evidence>
<evidence type="ECO:0000256" key="1">
    <source>
        <dbReference type="SAM" id="Phobius"/>
    </source>
</evidence>
<dbReference type="AlphaFoldDB" id="A0A8D8GUJ8"/>
<feature type="transmembrane region" description="Helical" evidence="1">
    <location>
        <begin position="9"/>
        <end position="30"/>
    </location>
</feature>
<keyword evidence="1" id="KW-0812">Transmembrane</keyword>
<keyword evidence="1" id="KW-0472">Membrane</keyword>
<organism evidence="2">
    <name type="scientific">Culex pipiens</name>
    <name type="common">House mosquito</name>
    <dbReference type="NCBI Taxonomy" id="7175"/>
    <lineage>
        <taxon>Eukaryota</taxon>
        <taxon>Metazoa</taxon>
        <taxon>Ecdysozoa</taxon>
        <taxon>Arthropoda</taxon>
        <taxon>Hexapoda</taxon>
        <taxon>Insecta</taxon>
        <taxon>Pterygota</taxon>
        <taxon>Neoptera</taxon>
        <taxon>Endopterygota</taxon>
        <taxon>Diptera</taxon>
        <taxon>Nematocera</taxon>
        <taxon>Culicoidea</taxon>
        <taxon>Culicidae</taxon>
        <taxon>Culicinae</taxon>
        <taxon>Culicini</taxon>
        <taxon>Culex</taxon>
        <taxon>Culex</taxon>
    </lineage>
</organism>
<dbReference type="EMBL" id="HBUE01180531">
    <property type="protein sequence ID" value="CAG6519988.1"/>
    <property type="molecule type" value="Transcribed_RNA"/>
</dbReference>
<dbReference type="EMBL" id="HBUE01063783">
    <property type="protein sequence ID" value="CAG6469763.1"/>
    <property type="molecule type" value="Transcribed_RNA"/>
</dbReference>
<dbReference type="EMBL" id="HBUE01286136">
    <property type="protein sequence ID" value="CAG6571552.1"/>
    <property type="molecule type" value="Transcribed_RNA"/>
</dbReference>
<feature type="transmembrane region" description="Helical" evidence="1">
    <location>
        <begin position="42"/>
        <end position="62"/>
    </location>
</feature>
<protein>
    <submittedName>
        <fullName evidence="2">(northern house mosquito) hypothetical protein</fullName>
    </submittedName>
</protein>